<sequence length="134" mass="14190">VAVLYGSQTGNASCIAADIGDELRARSPACDVVVGPLDSWRDRRADGGQVLGPGSVCVCVTSTTGNGDAPDSADRFWRFARKRSQPGDLFAGVRYAVLALGDTNYDKFCHVGKTIDKRLGELGGERFYGLACAD</sequence>
<dbReference type="PROSITE" id="PS50902">
    <property type="entry name" value="FLAVODOXIN_LIKE"/>
    <property type="match status" value="1"/>
</dbReference>
<dbReference type="PANTHER" id="PTHR19384:SF84">
    <property type="entry name" value="METHIONINE SYNTHASE REDUCTASE"/>
    <property type="match status" value="1"/>
</dbReference>
<dbReference type="GeneID" id="20228988"/>
<feature type="domain" description="Flavodoxin-like" evidence="2">
    <location>
        <begin position="1"/>
        <end position="134"/>
    </location>
</feature>
<dbReference type="GO" id="GO:0009086">
    <property type="term" value="P:methionine biosynthetic process"/>
    <property type="evidence" value="ECO:0007669"/>
    <property type="project" value="TreeGrafter"/>
</dbReference>
<dbReference type="PANTHER" id="PTHR19384">
    <property type="entry name" value="NITRIC OXIDE SYNTHASE-RELATED"/>
    <property type="match status" value="1"/>
</dbReference>
<dbReference type="PRINTS" id="PR00369">
    <property type="entry name" value="FLAVODOXIN"/>
</dbReference>
<feature type="non-terminal residue" evidence="3">
    <location>
        <position position="1"/>
    </location>
</feature>
<accession>F0XXR5</accession>
<name>F0XXR5_AURAN</name>
<dbReference type="OMA" id="GEDECRD"/>
<dbReference type="InterPro" id="IPR001094">
    <property type="entry name" value="Flavdoxin-like"/>
</dbReference>
<dbReference type="GO" id="GO:0010181">
    <property type="term" value="F:FMN binding"/>
    <property type="evidence" value="ECO:0007669"/>
    <property type="project" value="InterPro"/>
</dbReference>
<dbReference type="OrthoDB" id="1856718at2759"/>
<dbReference type="GO" id="GO:0030586">
    <property type="term" value="F:[methionine synthase] reductase (NADPH) activity"/>
    <property type="evidence" value="ECO:0007669"/>
    <property type="project" value="TreeGrafter"/>
</dbReference>
<reference evidence="3 4" key="1">
    <citation type="journal article" date="2011" name="Proc. Natl. Acad. Sci. U.S.A.">
        <title>Niche of harmful alga Aureococcus anophagefferens revealed through ecogenomics.</title>
        <authorList>
            <person name="Gobler C.J."/>
            <person name="Berry D.L."/>
            <person name="Dyhrman S.T."/>
            <person name="Wilhelm S.W."/>
            <person name="Salamov A."/>
            <person name="Lobanov A.V."/>
            <person name="Zhang Y."/>
            <person name="Collier J.L."/>
            <person name="Wurch L.L."/>
            <person name="Kustka A.B."/>
            <person name="Dill B.D."/>
            <person name="Shah M."/>
            <person name="VerBerkmoes N.C."/>
            <person name="Kuo A."/>
            <person name="Terry A."/>
            <person name="Pangilinan J."/>
            <person name="Lindquist E.A."/>
            <person name="Lucas S."/>
            <person name="Paulsen I.T."/>
            <person name="Hattenrath-Lehmann T.K."/>
            <person name="Talmage S.C."/>
            <person name="Walker E.A."/>
            <person name="Koch F."/>
            <person name="Burson A.M."/>
            <person name="Marcoval M.A."/>
            <person name="Tang Y.Z."/>
            <person name="Lecleir G.R."/>
            <person name="Coyne K.J."/>
            <person name="Berg G.M."/>
            <person name="Bertrand E.M."/>
            <person name="Saito M.A."/>
            <person name="Gladyshev V.N."/>
            <person name="Grigoriev I.V."/>
        </authorList>
    </citation>
    <scope>NUCLEOTIDE SEQUENCE [LARGE SCALE GENOMIC DNA]</scope>
    <source>
        <strain evidence="4">CCMP 1984</strain>
    </source>
</reference>
<evidence type="ECO:0000256" key="1">
    <source>
        <dbReference type="ARBA" id="ARBA00022630"/>
    </source>
</evidence>
<dbReference type="InParanoid" id="F0XXR5"/>
<dbReference type="KEGG" id="aaf:AURANDRAFT_7619"/>
<keyword evidence="1" id="KW-0285">Flavoprotein</keyword>
<evidence type="ECO:0000313" key="4">
    <source>
        <dbReference type="Proteomes" id="UP000002729"/>
    </source>
</evidence>
<dbReference type="InterPro" id="IPR008254">
    <property type="entry name" value="Flavodoxin/NO_synth"/>
</dbReference>
<dbReference type="GO" id="GO:0050660">
    <property type="term" value="F:flavin adenine dinucleotide binding"/>
    <property type="evidence" value="ECO:0007669"/>
    <property type="project" value="TreeGrafter"/>
</dbReference>
<dbReference type="AlphaFoldDB" id="F0XXR5"/>
<evidence type="ECO:0000313" key="3">
    <source>
        <dbReference type="EMBL" id="EGB12303.1"/>
    </source>
</evidence>
<gene>
    <name evidence="3" type="ORF">AURANDRAFT_7619</name>
</gene>
<protein>
    <recommendedName>
        <fullName evidence="2">Flavodoxin-like domain-containing protein</fullName>
    </recommendedName>
</protein>
<organism evidence="4">
    <name type="scientific">Aureococcus anophagefferens</name>
    <name type="common">Harmful bloom alga</name>
    <dbReference type="NCBI Taxonomy" id="44056"/>
    <lineage>
        <taxon>Eukaryota</taxon>
        <taxon>Sar</taxon>
        <taxon>Stramenopiles</taxon>
        <taxon>Ochrophyta</taxon>
        <taxon>Pelagophyceae</taxon>
        <taxon>Pelagomonadales</taxon>
        <taxon>Pelagomonadaceae</taxon>
        <taxon>Aureococcus</taxon>
    </lineage>
</organism>
<dbReference type="InterPro" id="IPR029039">
    <property type="entry name" value="Flavoprotein-like_sf"/>
</dbReference>
<proteinExistence type="predicted"/>
<dbReference type="SUPFAM" id="SSF52218">
    <property type="entry name" value="Flavoproteins"/>
    <property type="match status" value="1"/>
</dbReference>
<evidence type="ECO:0000259" key="2">
    <source>
        <dbReference type="PROSITE" id="PS50902"/>
    </source>
</evidence>
<dbReference type="GO" id="GO:0005829">
    <property type="term" value="C:cytosol"/>
    <property type="evidence" value="ECO:0007669"/>
    <property type="project" value="TreeGrafter"/>
</dbReference>
<feature type="non-terminal residue" evidence="3">
    <location>
        <position position="134"/>
    </location>
</feature>
<dbReference type="GO" id="GO:0050667">
    <property type="term" value="P:homocysteine metabolic process"/>
    <property type="evidence" value="ECO:0007669"/>
    <property type="project" value="TreeGrafter"/>
</dbReference>
<dbReference type="Gene3D" id="3.40.50.360">
    <property type="match status" value="1"/>
</dbReference>
<dbReference type="Pfam" id="PF00258">
    <property type="entry name" value="Flavodoxin_1"/>
    <property type="match status" value="1"/>
</dbReference>
<dbReference type="EMBL" id="GL833121">
    <property type="protein sequence ID" value="EGB12303.1"/>
    <property type="molecule type" value="Genomic_DNA"/>
</dbReference>
<dbReference type="RefSeq" id="XP_009032881.1">
    <property type="nucleotide sequence ID" value="XM_009034633.1"/>
</dbReference>
<keyword evidence="4" id="KW-1185">Reference proteome</keyword>
<dbReference type="Proteomes" id="UP000002729">
    <property type="component" value="Unassembled WGS sequence"/>
</dbReference>
<dbReference type="eggNOG" id="KOG1158">
    <property type="taxonomic scope" value="Eukaryota"/>
</dbReference>